<accession>A0A401SXW9</accession>
<evidence type="ECO:0000256" key="1">
    <source>
        <dbReference type="SAM" id="MobiDB-lite"/>
    </source>
</evidence>
<comment type="caution">
    <text evidence="2">The sequence shown here is derived from an EMBL/GenBank/DDBJ whole genome shotgun (WGS) entry which is preliminary data.</text>
</comment>
<feature type="region of interest" description="Disordered" evidence="1">
    <location>
        <begin position="37"/>
        <end position="72"/>
    </location>
</feature>
<evidence type="ECO:0000313" key="2">
    <source>
        <dbReference type="EMBL" id="GCC35230.1"/>
    </source>
</evidence>
<evidence type="ECO:0000313" key="3">
    <source>
        <dbReference type="Proteomes" id="UP000287033"/>
    </source>
</evidence>
<proteinExistence type="predicted"/>
<sequence length="72" mass="8161">MGGAWSRAVGCPSAGREVYQRRWWRFLQYPGILFPSSTTTHTPFPPAQSLQSLERTADEERTARDHVDQGVL</sequence>
<name>A0A401SXW9_CHIPU</name>
<organism evidence="2 3">
    <name type="scientific">Chiloscyllium punctatum</name>
    <name type="common">Brownbanded bambooshark</name>
    <name type="synonym">Hemiscyllium punctatum</name>
    <dbReference type="NCBI Taxonomy" id="137246"/>
    <lineage>
        <taxon>Eukaryota</taxon>
        <taxon>Metazoa</taxon>
        <taxon>Chordata</taxon>
        <taxon>Craniata</taxon>
        <taxon>Vertebrata</taxon>
        <taxon>Chondrichthyes</taxon>
        <taxon>Elasmobranchii</taxon>
        <taxon>Galeomorphii</taxon>
        <taxon>Galeoidea</taxon>
        <taxon>Orectolobiformes</taxon>
        <taxon>Hemiscylliidae</taxon>
        <taxon>Chiloscyllium</taxon>
    </lineage>
</organism>
<feature type="compositionally biased region" description="Basic and acidic residues" evidence="1">
    <location>
        <begin position="55"/>
        <end position="72"/>
    </location>
</feature>
<dbReference type="Proteomes" id="UP000287033">
    <property type="component" value="Unassembled WGS sequence"/>
</dbReference>
<keyword evidence="3" id="KW-1185">Reference proteome</keyword>
<dbReference type="AlphaFoldDB" id="A0A401SXW9"/>
<reference evidence="2 3" key="1">
    <citation type="journal article" date="2018" name="Nat. Ecol. Evol.">
        <title>Shark genomes provide insights into elasmobranch evolution and the origin of vertebrates.</title>
        <authorList>
            <person name="Hara Y"/>
            <person name="Yamaguchi K"/>
            <person name="Onimaru K"/>
            <person name="Kadota M"/>
            <person name="Koyanagi M"/>
            <person name="Keeley SD"/>
            <person name="Tatsumi K"/>
            <person name="Tanaka K"/>
            <person name="Motone F"/>
            <person name="Kageyama Y"/>
            <person name="Nozu R"/>
            <person name="Adachi N"/>
            <person name="Nishimura O"/>
            <person name="Nakagawa R"/>
            <person name="Tanegashima C"/>
            <person name="Kiyatake I"/>
            <person name="Matsumoto R"/>
            <person name="Murakumo K"/>
            <person name="Nishida K"/>
            <person name="Terakita A"/>
            <person name="Kuratani S"/>
            <person name="Sato K"/>
            <person name="Hyodo S Kuraku.S."/>
        </authorList>
    </citation>
    <scope>NUCLEOTIDE SEQUENCE [LARGE SCALE GENOMIC DNA]</scope>
</reference>
<dbReference type="EMBL" id="BEZZ01000676">
    <property type="protein sequence ID" value="GCC35230.1"/>
    <property type="molecule type" value="Genomic_DNA"/>
</dbReference>
<protein>
    <submittedName>
        <fullName evidence="2">Uncharacterized protein</fullName>
    </submittedName>
</protein>
<gene>
    <name evidence="2" type="ORF">chiPu_0013713</name>
</gene>